<dbReference type="RefSeq" id="WP_129354464.1">
    <property type="nucleotide sequence ID" value="NZ_CP026538.1"/>
</dbReference>
<feature type="signal peptide" evidence="2">
    <location>
        <begin position="1"/>
        <end position="26"/>
    </location>
</feature>
<evidence type="ECO:0008006" key="5">
    <source>
        <dbReference type="Google" id="ProtNLM"/>
    </source>
</evidence>
<reference evidence="3 4" key="1">
    <citation type="submission" date="2018-02" db="EMBL/GenBank/DDBJ databases">
        <title>Genome sequence of Desulfovibrio carbinolicus DSM 3852.</title>
        <authorList>
            <person name="Wilbanks E."/>
            <person name="Skennerton C.T."/>
            <person name="Orphan V.J."/>
        </authorList>
    </citation>
    <scope>NUCLEOTIDE SEQUENCE [LARGE SCALE GENOMIC DNA]</scope>
    <source>
        <strain evidence="3 4">DSM 3852</strain>
    </source>
</reference>
<gene>
    <name evidence="3" type="ORF">C3Y92_16430</name>
</gene>
<keyword evidence="4" id="KW-1185">Reference proteome</keyword>
<evidence type="ECO:0000256" key="2">
    <source>
        <dbReference type="SAM" id="SignalP"/>
    </source>
</evidence>
<evidence type="ECO:0000256" key="1">
    <source>
        <dbReference type="SAM" id="Phobius"/>
    </source>
</evidence>
<dbReference type="EMBL" id="CP026538">
    <property type="protein sequence ID" value="QAZ68732.1"/>
    <property type="molecule type" value="Genomic_DNA"/>
</dbReference>
<feature type="transmembrane region" description="Helical" evidence="1">
    <location>
        <begin position="409"/>
        <end position="430"/>
    </location>
</feature>
<feature type="transmembrane region" description="Helical" evidence="1">
    <location>
        <begin position="351"/>
        <end position="372"/>
    </location>
</feature>
<protein>
    <recommendedName>
        <fullName evidence="5">Glycosyltransferase RgtA/B/C/D-like domain-containing protein</fullName>
    </recommendedName>
</protein>
<dbReference type="AlphaFoldDB" id="A0A4V0YR66"/>
<name>A0A4V0YR66_9BACT</name>
<keyword evidence="1" id="KW-1133">Transmembrane helix</keyword>
<feature type="chain" id="PRO_5020835746" description="Glycosyltransferase RgtA/B/C/D-like domain-containing protein" evidence="2">
    <location>
        <begin position="27"/>
        <end position="435"/>
    </location>
</feature>
<keyword evidence="2" id="KW-0732">Signal</keyword>
<feature type="transmembrane region" description="Helical" evidence="1">
    <location>
        <begin position="179"/>
        <end position="194"/>
    </location>
</feature>
<feature type="transmembrane region" description="Helical" evidence="1">
    <location>
        <begin position="199"/>
        <end position="217"/>
    </location>
</feature>
<organism evidence="3 4">
    <name type="scientific">Solidesulfovibrio carbinolicus</name>
    <dbReference type="NCBI Taxonomy" id="296842"/>
    <lineage>
        <taxon>Bacteria</taxon>
        <taxon>Pseudomonadati</taxon>
        <taxon>Thermodesulfobacteriota</taxon>
        <taxon>Desulfovibrionia</taxon>
        <taxon>Desulfovibrionales</taxon>
        <taxon>Desulfovibrionaceae</taxon>
        <taxon>Solidesulfovibrio</taxon>
    </lineage>
</organism>
<sequence>MGKTVVKNLILGLMAAAILAAMSAMAFESRFNVHPDEADHVSAGRFFITYWDLPAMDDPRLANTFSNYGVSYLQQLDVVYFFAGKFAAVVLPLLGQDYLALRFFNVFLFAVLMVLFLRLPDDRKIAFLPLFITPQIWYVFSYFNGDALPLFLSFCLVYVAARADAPALPGPGGPDRLQARRLVAIGLLLGLLCISKQNYYVFAGFVLAFFGVCGRAAGDMKTAAQKAVLVFAVAALLFGARWSYNVYVNRTVRPEVPTLNAEKYAEKDYKPSSQEAGTQFWGLKMRDQGLTYPQLFTIWDWHIWSFRTSFGVYDYMKIYAPLLFYRYIGYLFWTLAGALAVAVVLHGGRGGASALLVFLVFGGLTIFQSTWHSWNNDFQAQGRYLFPIGAMAGLVLARFAPAANRTLPVTGILAGAMYALSLYSFVWVGLARIPR</sequence>
<feature type="transmembrane region" description="Helical" evidence="1">
    <location>
        <begin position="384"/>
        <end position="403"/>
    </location>
</feature>
<accession>A0A4V0YR66</accession>
<feature type="transmembrane region" description="Helical" evidence="1">
    <location>
        <begin position="324"/>
        <end position="345"/>
    </location>
</feature>
<keyword evidence="1" id="KW-0472">Membrane</keyword>
<keyword evidence="1" id="KW-0812">Transmembrane</keyword>
<dbReference type="Proteomes" id="UP000293296">
    <property type="component" value="Chromosome"/>
</dbReference>
<evidence type="ECO:0000313" key="4">
    <source>
        <dbReference type="Proteomes" id="UP000293296"/>
    </source>
</evidence>
<proteinExistence type="predicted"/>
<feature type="transmembrane region" description="Helical" evidence="1">
    <location>
        <begin position="223"/>
        <end position="244"/>
    </location>
</feature>
<feature type="transmembrane region" description="Helical" evidence="1">
    <location>
        <begin position="99"/>
        <end position="117"/>
    </location>
</feature>
<dbReference type="KEGG" id="dcb:C3Y92_16430"/>
<dbReference type="OrthoDB" id="6052932at2"/>
<evidence type="ECO:0000313" key="3">
    <source>
        <dbReference type="EMBL" id="QAZ68732.1"/>
    </source>
</evidence>
<feature type="transmembrane region" description="Helical" evidence="1">
    <location>
        <begin position="137"/>
        <end position="159"/>
    </location>
</feature>